<evidence type="ECO:0008006" key="4">
    <source>
        <dbReference type="Google" id="ProtNLM"/>
    </source>
</evidence>
<accession>A0A193BYD8</accession>
<keyword evidence="1" id="KW-0472">Membrane</keyword>
<organism evidence="2 3">
    <name type="scientific">Amycolatopsis orientalis</name>
    <name type="common">Nocardia orientalis</name>
    <dbReference type="NCBI Taxonomy" id="31958"/>
    <lineage>
        <taxon>Bacteria</taxon>
        <taxon>Bacillati</taxon>
        <taxon>Actinomycetota</taxon>
        <taxon>Actinomycetes</taxon>
        <taxon>Pseudonocardiales</taxon>
        <taxon>Pseudonocardiaceae</taxon>
        <taxon>Amycolatopsis</taxon>
    </lineage>
</organism>
<dbReference type="RefSeq" id="WP_044850578.1">
    <property type="nucleotide sequence ID" value="NZ_CP016174.1"/>
</dbReference>
<dbReference type="Proteomes" id="UP000093695">
    <property type="component" value="Chromosome"/>
</dbReference>
<protein>
    <recommendedName>
        <fullName evidence="4">Integral membrane protein</fullName>
    </recommendedName>
</protein>
<dbReference type="AlphaFoldDB" id="A0A193BYD8"/>
<gene>
    <name evidence="2" type="ORF">SD37_17070</name>
</gene>
<proteinExistence type="predicted"/>
<keyword evidence="1" id="KW-0812">Transmembrane</keyword>
<evidence type="ECO:0000256" key="1">
    <source>
        <dbReference type="SAM" id="Phobius"/>
    </source>
</evidence>
<feature type="transmembrane region" description="Helical" evidence="1">
    <location>
        <begin position="111"/>
        <end position="133"/>
    </location>
</feature>
<dbReference type="STRING" id="31958.SD37_17070"/>
<name>A0A193BYD8_AMYOR</name>
<dbReference type="EMBL" id="CP016174">
    <property type="protein sequence ID" value="ANN17184.1"/>
    <property type="molecule type" value="Genomic_DNA"/>
</dbReference>
<feature type="transmembrane region" description="Helical" evidence="1">
    <location>
        <begin position="21"/>
        <end position="39"/>
    </location>
</feature>
<keyword evidence="3" id="KW-1185">Reference proteome</keyword>
<sequence>MISPAITDENVTAPAGFLRRALMLDALVTSGNGLLYLLASEPIAEFFDMRTTPLLVVGAFLVAYGIMVAATARPSRPAPWPTRLVIEANIGWALVSIVAAVFGWLGTNPIGTAWTVAQACVVAGFAALQWVGLNKLQARTGGSAVDQRAVRTPS</sequence>
<feature type="transmembrane region" description="Helical" evidence="1">
    <location>
        <begin position="84"/>
        <end position="105"/>
    </location>
</feature>
<keyword evidence="1" id="KW-1133">Transmembrane helix</keyword>
<evidence type="ECO:0000313" key="3">
    <source>
        <dbReference type="Proteomes" id="UP000093695"/>
    </source>
</evidence>
<evidence type="ECO:0000313" key="2">
    <source>
        <dbReference type="EMBL" id="ANN17184.1"/>
    </source>
</evidence>
<feature type="transmembrane region" description="Helical" evidence="1">
    <location>
        <begin position="51"/>
        <end position="72"/>
    </location>
</feature>
<reference evidence="2 3" key="1">
    <citation type="journal article" date="2015" name="Genome Announc.">
        <title>Draft Genome Sequence of Norvancomycin-Producing Strain Amycolatopsis orientalis CPCC200066.</title>
        <authorList>
            <person name="Lei X."/>
            <person name="Yuan F."/>
            <person name="Shi Y."/>
            <person name="Li X."/>
            <person name="Wang L."/>
            <person name="Hong B."/>
        </authorList>
    </citation>
    <scope>NUCLEOTIDE SEQUENCE [LARGE SCALE GENOMIC DNA]</scope>
    <source>
        <strain evidence="2 3">B-37</strain>
    </source>
</reference>
<dbReference type="KEGG" id="aori:SD37_17070"/>